<dbReference type="RefSeq" id="WP_041049168.1">
    <property type="nucleotide sequence ID" value="NZ_JXAK01000035.1"/>
</dbReference>
<evidence type="ECO:0000313" key="1">
    <source>
        <dbReference type="EMBL" id="KIL39563.1"/>
    </source>
</evidence>
<dbReference type="Proteomes" id="UP000031967">
    <property type="component" value="Unassembled WGS sequence"/>
</dbReference>
<gene>
    <name evidence="1" type="ORF">SD70_19360</name>
</gene>
<dbReference type="EMBL" id="JXAK01000035">
    <property type="protein sequence ID" value="KIL39563.1"/>
    <property type="molecule type" value="Genomic_DNA"/>
</dbReference>
<proteinExistence type="predicted"/>
<organism evidence="1 2">
    <name type="scientific">Gordoniibacillus kamchatkensis</name>
    <dbReference type="NCBI Taxonomy" id="1590651"/>
    <lineage>
        <taxon>Bacteria</taxon>
        <taxon>Bacillati</taxon>
        <taxon>Bacillota</taxon>
        <taxon>Bacilli</taxon>
        <taxon>Bacillales</taxon>
        <taxon>Paenibacillaceae</taxon>
        <taxon>Gordoniibacillus</taxon>
    </lineage>
</organism>
<sequence length="89" mass="10272">MRLMKVMTVGVKRIGCSDWGLVISIINRLFEDHEHFIVFRKADGKTVVTDGNDNHLVTVDKPLFSETVWAVYGNDGKVQYYTFMLPDEY</sequence>
<keyword evidence="2" id="KW-1185">Reference proteome</keyword>
<reference evidence="1 2" key="1">
    <citation type="submission" date="2014-12" db="EMBL/GenBank/DDBJ databases">
        <title>Draft genome sequence of Paenibacillus kamchatkensis strain B-2647.</title>
        <authorList>
            <person name="Karlyshev A.V."/>
            <person name="Kudryashova E.B."/>
        </authorList>
    </citation>
    <scope>NUCLEOTIDE SEQUENCE [LARGE SCALE GENOMIC DNA]</scope>
    <source>
        <strain evidence="1 2">VKM B-2647</strain>
    </source>
</reference>
<protein>
    <submittedName>
        <fullName evidence="1">Uncharacterized protein</fullName>
    </submittedName>
</protein>
<name>A0ABR5AFG8_9BACL</name>
<comment type="caution">
    <text evidence="1">The sequence shown here is derived from an EMBL/GenBank/DDBJ whole genome shotgun (WGS) entry which is preliminary data.</text>
</comment>
<accession>A0ABR5AFG8</accession>
<evidence type="ECO:0000313" key="2">
    <source>
        <dbReference type="Proteomes" id="UP000031967"/>
    </source>
</evidence>